<dbReference type="Pfam" id="PF00027">
    <property type="entry name" value="cNMP_binding"/>
    <property type="match status" value="1"/>
</dbReference>
<evidence type="ECO:0000259" key="5">
    <source>
        <dbReference type="PROSITE" id="PS51063"/>
    </source>
</evidence>
<dbReference type="Gene3D" id="1.10.10.10">
    <property type="entry name" value="Winged helix-like DNA-binding domain superfamily/Winged helix DNA-binding domain"/>
    <property type="match status" value="1"/>
</dbReference>
<dbReference type="InterPro" id="IPR036388">
    <property type="entry name" value="WH-like_DNA-bd_sf"/>
</dbReference>
<dbReference type="InterPro" id="IPR018490">
    <property type="entry name" value="cNMP-bd_dom_sf"/>
</dbReference>
<feature type="domain" description="HTH crp-type" evidence="5">
    <location>
        <begin position="170"/>
        <end position="238"/>
    </location>
</feature>
<dbReference type="CDD" id="cd00038">
    <property type="entry name" value="CAP_ED"/>
    <property type="match status" value="1"/>
</dbReference>
<evidence type="ECO:0000313" key="7">
    <source>
        <dbReference type="Proteomes" id="UP000518288"/>
    </source>
</evidence>
<accession>A0A7Y9QXC8</accession>
<dbReference type="EMBL" id="JACCFH010000001">
    <property type="protein sequence ID" value="NYG32344.1"/>
    <property type="molecule type" value="Genomic_DNA"/>
</dbReference>
<dbReference type="InterPro" id="IPR050397">
    <property type="entry name" value="Env_Response_Regulators"/>
</dbReference>
<dbReference type="Proteomes" id="UP000518288">
    <property type="component" value="Unassembled WGS sequence"/>
</dbReference>
<keyword evidence="2" id="KW-0238">DNA-binding</keyword>
<dbReference type="GO" id="GO:0003677">
    <property type="term" value="F:DNA binding"/>
    <property type="evidence" value="ECO:0007669"/>
    <property type="project" value="UniProtKB-KW"/>
</dbReference>
<gene>
    <name evidence="6" type="ORF">BDD16_001330</name>
</gene>
<evidence type="ECO:0000256" key="1">
    <source>
        <dbReference type="ARBA" id="ARBA00023015"/>
    </source>
</evidence>
<sequence>MVQPAFTDPQPLRNHARGTYNPQTQVCASCGVRQFALFGALDEAALAQIHYRIADITLEPGQTLYAAQDSGNAVFTVRSGVLRLERSSEAGERRILRLAGRTDLLGLEAILHQTYAADAVACTEVHVCRIPRALIDELSAEHVEITRDLMKRWQRALDDADEWLTELARGPARHRMLRLLLKLSEFGDENGCIWMPTRQEMGAMLDMTFETASRLVSALRREGVLHAVDARQARLDMDALMRVLKEDSASR</sequence>
<dbReference type="Pfam" id="PF13545">
    <property type="entry name" value="HTH_Crp_2"/>
    <property type="match status" value="1"/>
</dbReference>
<evidence type="ECO:0000313" key="6">
    <source>
        <dbReference type="EMBL" id="NYG32344.1"/>
    </source>
</evidence>
<feature type="domain" description="Cyclic nucleotide-binding" evidence="4">
    <location>
        <begin position="37"/>
        <end position="156"/>
    </location>
</feature>
<dbReference type="InterPro" id="IPR000595">
    <property type="entry name" value="cNMP-bd_dom"/>
</dbReference>
<dbReference type="InterPro" id="IPR036390">
    <property type="entry name" value="WH_DNA-bd_sf"/>
</dbReference>
<dbReference type="InterPro" id="IPR014710">
    <property type="entry name" value="RmlC-like_jellyroll"/>
</dbReference>
<organism evidence="6 7">
    <name type="scientific">Sphaerotilus montanus</name>
    <dbReference type="NCBI Taxonomy" id="522889"/>
    <lineage>
        <taxon>Bacteria</taxon>
        <taxon>Pseudomonadati</taxon>
        <taxon>Pseudomonadota</taxon>
        <taxon>Betaproteobacteria</taxon>
        <taxon>Burkholderiales</taxon>
        <taxon>Sphaerotilaceae</taxon>
        <taxon>Sphaerotilus</taxon>
    </lineage>
</organism>
<keyword evidence="7" id="KW-1185">Reference proteome</keyword>
<evidence type="ECO:0000256" key="2">
    <source>
        <dbReference type="ARBA" id="ARBA00023125"/>
    </source>
</evidence>
<evidence type="ECO:0000256" key="3">
    <source>
        <dbReference type="ARBA" id="ARBA00023163"/>
    </source>
</evidence>
<comment type="caution">
    <text evidence="6">The sequence shown here is derived from an EMBL/GenBank/DDBJ whole genome shotgun (WGS) entry which is preliminary data.</text>
</comment>
<dbReference type="InterPro" id="IPR012318">
    <property type="entry name" value="HTH_CRP"/>
</dbReference>
<dbReference type="PANTHER" id="PTHR24567">
    <property type="entry name" value="CRP FAMILY TRANSCRIPTIONAL REGULATORY PROTEIN"/>
    <property type="match status" value="1"/>
</dbReference>
<name>A0A7Y9QXC8_9BURK</name>
<dbReference type="AlphaFoldDB" id="A0A7Y9QXC8"/>
<dbReference type="PROSITE" id="PS50042">
    <property type="entry name" value="CNMP_BINDING_3"/>
    <property type="match status" value="1"/>
</dbReference>
<dbReference type="PROSITE" id="PS51063">
    <property type="entry name" value="HTH_CRP_2"/>
    <property type="match status" value="1"/>
</dbReference>
<protein>
    <submittedName>
        <fullName evidence="6">CRP-like cAMP-binding protein</fullName>
    </submittedName>
</protein>
<dbReference type="PANTHER" id="PTHR24567:SF75">
    <property type="entry name" value="FUMARATE AND NITRATE REDUCTION REGULATORY PROTEIN"/>
    <property type="match status" value="1"/>
</dbReference>
<dbReference type="SUPFAM" id="SSF46785">
    <property type="entry name" value="Winged helix' DNA-binding domain"/>
    <property type="match status" value="1"/>
</dbReference>
<keyword evidence="1" id="KW-0805">Transcription regulation</keyword>
<dbReference type="RefSeq" id="WP_179633245.1">
    <property type="nucleotide sequence ID" value="NZ_JACCFH010000001.1"/>
</dbReference>
<dbReference type="SMART" id="SM00100">
    <property type="entry name" value="cNMP"/>
    <property type="match status" value="1"/>
</dbReference>
<evidence type="ECO:0000259" key="4">
    <source>
        <dbReference type="PROSITE" id="PS50042"/>
    </source>
</evidence>
<dbReference type="SUPFAM" id="SSF51206">
    <property type="entry name" value="cAMP-binding domain-like"/>
    <property type="match status" value="1"/>
</dbReference>
<keyword evidence="3" id="KW-0804">Transcription</keyword>
<dbReference type="GO" id="GO:0003700">
    <property type="term" value="F:DNA-binding transcription factor activity"/>
    <property type="evidence" value="ECO:0007669"/>
    <property type="project" value="TreeGrafter"/>
</dbReference>
<dbReference type="Gene3D" id="2.60.120.10">
    <property type="entry name" value="Jelly Rolls"/>
    <property type="match status" value="1"/>
</dbReference>
<dbReference type="GO" id="GO:0005829">
    <property type="term" value="C:cytosol"/>
    <property type="evidence" value="ECO:0007669"/>
    <property type="project" value="TreeGrafter"/>
</dbReference>
<reference evidence="6 7" key="1">
    <citation type="submission" date="2020-07" db="EMBL/GenBank/DDBJ databases">
        <title>Genomic Encyclopedia of Archaeal and Bacterial Type Strains, Phase II (KMG-II): from individual species to whole genera.</title>
        <authorList>
            <person name="Goeker M."/>
        </authorList>
    </citation>
    <scope>NUCLEOTIDE SEQUENCE [LARGE SCALE GENOMIC DNA]</scope>
    <source>
        <strain evidence="6 7">DSM 21226</strain>
    </source>
</reference>
<proteinExistence type="predicted"/>